<evidence type="ECO:0000259" key="10">
    <source>
        <dbReference type="Pfam" id="PF08323"/>
    </source>
</evidence>
<dbReference type="AlphaFoldDB" id="A0A1D8D9H4"/>
<dbReference type="PANTHER" id="PTHR45825">
    <property type="entry name" value="GRANULE-BOUND STARCH SYNTHASE 1, CHLOROPLASTIC/AMYLOPLASTIC"/>
    <property type="match status" value="1"/>
</dbReference>
<dbReference type="Pfam" id="PF08323">
    <property type="entry name" value="Glyco_transf_5"/>
    <property type="match status" value="1"/>
</dbReference>
<dbReference type="HAMAP" id="MF_00484">
    <property type="entry name" value="Glycogen_synth"/>
    <property type="match status" value="1"/>
</dbReference>
<dbReference type="GO" id="GO:0005978">
    <property type="term" value="P:glycogen biosynthetic process"/>
    <property type="evidence" value="ECO:0007669"/>
    <property type="project" value="UniProtKB-UniRule"/>
</dbReference>
<comment type="pathway">
    <text evidence="3 8">Glycan biosynthesis; glycogen biosynthesis.</text>
</comment>
<dbReference type="Pfam" id="PF00534">
    <property type="entry name" value="Glycos_transf_1"/>
    <property type="match status" value="1"/>
</dbReference>
<dbReference type="CDD" id="cd03791">
    <property type="entry name" value="GT5_Glycogen_synthase_DULL1-like"/>
    <property type="match status" value="1"/>
</dbReference>
<dbReference type="RefSeq" id="WP_069810771.1">
    <property type="nucleotide sequence ID" value="NZ_CP017305.1"/>
</dbReference>
<proteinExistence type="inferred from homology"/>
<keyword evidence="7 8" id="KW-0320">Glycogen biosynthesis</keyword>
<dbReference type="EC" id="2.4.1.21" evidence="8"/>
<comment type="similarity">
    <text evidence="4 8">Belongs to the glycosyltransferase 1 family. Bacterial/plant glycogen synthase subfamily.</text>
</comment>
<evidence type="ECO:0000256" key="5">
    <source>
        <dbReference type="ARBA" id="ARBA00022676"/>
    </source>
</evidence>
<dbReference type="InterPro" id="IPR011835">
    <property type="entry name" value="GS/SS"/>
</dbReference>
<evidence type="ECO:0000256" key="3">
    <source>
        <dbReference type="ARBA" id="ARBA00004964"/>
    </source>
</evidence>
<dbReference type="UniPathway" id="UPA00164"/>
<dbReference type="InterPro" id="IPR001296">
    <property type="entry name" value="Glyco_trans_1"/>
</dbReference>
<dbReference type="STRING" id="274537.BIU88_10800"/>
<evidence type="ECO:0000256" key="7">
    <source>
        <dbReference type="ARBA" id="ARBA00023056"/>
    </source>
</evidence>
<dbReference type="PANTHER" id="PTHR45825:SF11">
    <property type="entry name" value="ALPHA AMYLASE DOMAIN-CONTAINING PROTEIN"/>
    <property type="match status" value="1"/>
</dbReference>
<feature type="domain" description="Starch synthase catalytic" evidence="10">
    <location>
        <begin position="7"/>
        <end position="250"/>
    </location>
</feature>
<evidence type="ECO:0000256" key="6">
    <source>
        <dbReference type="ARBA" id="ARBA00022679"/>
    </source>
</evidence>
<dbReference type="NCBIfam" id="NF010698">
    <property type="entry name" value="PRK14098.1"/>
    <property type="match status" value="1"/>
</dbReference>
<name>A0A1D8D9H4_CHLLM</name>
<organism evidence="11 12">
    <name type="scientific">Chlorobaculum limnaeum</name>
    <dbReference type="NCBI Taxonomy" id="274537"/>
    <lineage>
        <taxon>Bacteria</taxon>
        <taxon>Pseudomonadati</taxon>
        <taxon>Chlorobiota</taxon>
        <taxon>Chlorobiia</taxon>
        <taxon>Chlorobiales</taxon>
        <taxon>Chlorobiaceae</taxon>
        <taxon>Chlorobaculum</taxon>
    </lineage>
</organism>
<evidence type="ECO:0000256" key="8">
    <source>
        <dbReference type="HAMAP-Rule" id="MF_00484"/>
    </source>
</evidence>
<accession>A0A1D8D9H4</accession>
<feature type="domain" description="Glycosyl transferase family 1" evidence="9">
    <location>
        <begin position="301"/>
        <end position="452"/>
    </location>
</feature>
<comment type="function">
    <text evidence="2 8">Synthesizes alpha-1,4-glucan chains using ADP-glucose.</text>
</comment>
<dbReference type="InterPro" id="IPR013534">
    <property type="entry name" value="Starch_synth_cat_dom"/>
</dbReference>
<dbReference type="GO" id="GO:0004373">
    <property type="term" value="F:alpha-1,4-glucan glucosyltransferase (UDP-glucose donor) activity"/>
    <property type="evidence" value="ECO:0007669"/>
    <property type="project" value="InterPro"/>
</dbReference>
<evidence type="ECO:0000256" key="2">
    <source>
        <dbReference type="ARBA" id="ARBA00002764"/>
    </source>
</evidence>
<dbReference type="OrthoDB" id="9808590at2"/>
<sequence length="488" mass="55247">MARRNFKVLYVSGEGSPFIRVSSLADYMASFPQALEEEGFEARIMMPKYGIINDRKFRLHDVLRLSDIEVPLKDKTDLLHIKVTALPSSKIQTYFLYNEKYFKRHGLFSDISLGGDHKGSAERLIFFSVGVMETLVRLGWQPDIIHCHDWHAGLVALLAKTRYAKHDFFKKVKIVQTIHNVYRQGIFQSKVFQKHLDAEVFDALEKDGDMVNLLATGIKHADLVTTTSDRYARQIVDDPELSFGMDKALQACGERFHGILNGMDTRQWNPSADKLIKKRYSAEQPELKLEDKKILLEEAGLPFAEETPVVGVIASFDAYQGAELVRESIAKLLELDIQLIVFGSGDKEFDQALKETAEENEEKMAFRPEFTDAFYHQMIAGLDILLMTSRIEACGMMQMFAQNYGTVPVAYAGGGIVDTIEEVSGDKGTGFIFTDYTPEALTAKLREALALFADKERWSALMLECMSRDFSWSASAEQYAELYRKLLG</sequence>
<dbReference type="Gene3D" id="3.40.50.2000">
    <property type="entry name" value="Glycogen Phosphorylase B"/>
    <property type="match status" value="2"/>
</dbReference>
<dbReference type="Proteomes" id="UP000095185">
    <property type="component" value="Chromosome"/>
</dbReference>
<keyword evidence="12" id="KW-1185">Reference proteome</keyword>
<reference evidence="11" key="1">
    <citation type="submission" date="2016-09" db="EMBL/GenBank/DDBJ databases">
        <title>Genome sequence of Chlorobaculum limnaeum.</title>
        <authorList>
            <person name="Liu Z."/>
            <person name="Tank M."/>
            <person name="Bryant D.A."/>
        </authorList>
    </citation>
    <scope>NUCLEOTIDE SEQUENCE [LARGE SCALE GENOMIC DNA]</scope>
    <source>
        <strain evidence="11">DSM 1677</strain>
    </source>
</reference>
<evidence type="ECO:0000313" key="12">
    <source>
        <dbReference type="Proteomes" id="UP000095185"/>
    </source>
</evidence>
<protein>
    <recommendedName>
        <fullName evidence="8">Glycogen synthase</fullName>
        <ecNumber evidence="8">2.4.1.21</ecNumber>
    </recommendedName>
    <alternativeName>
        <fullName evidence="8">Starch [bacterial glycogen] synthase</fullName>
    </alternativeName>
</protein>
<dbReference type="GO" id="GO:0009011">
    <property type="term" value="F:alpha-1,4-glucan glucosyltransferase (ADP-glucose donor) activity"/>
    <property type="evidence" value="ECO:0007669"/>
    <property type="project" value="UniProtKB-UniRule"/>
</dbReference>
<dbReference type="SUPFAM" id="SSF53756">
    <property type="entry name" value="UDP-Glycosyltransferase/glycogen phosphorylase"/>
    <property type="match status" value="1"/>
</dbReference>
<dbReference type="NCBIfam" id="TIGR02095">
    <property type="entry name" value="glgA"/>
    <property type="match status" value="1"/>
</dbReference>
<keyword evidence="5 8" id="KW-0328">Glycosyltransferase</keyword>
<evidence type="ECO:0000259" key="9">
    <source>
        <dbReference type="Pfam" id="PF00534"/>
    </source>
</evidence>
<keyword evidence="6 8" id="KW-0808">Transferase</keyword>
<evidence type="ECO:0000256" key="4">
    <source>
        <dbReference type="ARBA" id="ARBA00010281"/>
    </source>
</evidence>
<feature type="binding site" evidence="8">
    <location>
        <position position="20"/>
    </location>
    <ligand>
        <name>ADP-alpha-D-glucose</name>
        <dbReference type="ChEBI" id="CHEBI:57498"/>
    </ligand>
</feature>
<evidence type="ECO:0000313" key="11">
    <source>
        <dbReference type="EMBL" id="AOS84579.1"/>
    </source>
</evidence>
<gene>
    <name evidence="8" type="primary">glgA</name>
    <name evidence="11" type="ORF">BIU88_10800</name>
</gene>
<dbReference type="KEGG" id="clz:BIU88_10800"/>
<comment type="catalytic activity">
    <reaction evidence="1 8">
        <text>[(1-&gt;4)-alpha-D-glucosyl](n) + ADP-alpha-D-glucose = [(1-&gt;4)-alpha-D-glucosyl](n+1) + ADP + H(+)</text>
        <dbReference type="Rhea" id="RHEA:18189"/>
        <dbReference type="Rhea" id="RHEA-COMP:9584"/>
        <dbReference type="Rhea" id="RHEA-COMP:9587"/>
        <dbReference type="ChEBI" id="CHEBI:15378"/>
        <dbReference type="ChEBI" id="CHEBI:15444"/>
        <dbReference type="ChEBI" id="CHEBI:57498"/>
        <dbReference type="ChEBI" id="CHEBI:456216"/>
        <dbReference type="EC" id="2.4.1.21"/>
    </reaction>
</comment>
<dbReference type="EMBL" id="CP017305">
    <property type="protein sequence ID" value="AOS84579.1"/>
    <property type="molecule type" value="Genomic_DNA"/>
</dbReference>
<evidence type="ECO:0000256" key="1">
    <source>
        <dbReference type="ARBA" id="ARBA00001478"/>
    </source>
</evidence>